<dbReference type="Pfam" id="PF07993">
    <property type="entry name" value="NAD_binding_4"/>
    <property type="match status" value="1"/>
</dbReference>
<dbReference type="CDD" id="cd09071">
    <property type="entry name" value="FAR_C"/>
    <property type="match status" value="1"/>
</dbReference>
<dbReference type="PANTHER" id="PTHR11011:SF45">
    <property type="entry name" value="FATTY ACYL-COA REDUCTASE CG8306-RELATED"/>
    <property type="match status" value="1"/>
</dbReference>
<comment type="caution">
    <text evidence="7">The sequence shown here is derived from an EMBL/GenBank/DDBJ whole genome shotgun (WGS) entry which is preliminary data.</text>
</comment>
<keyword evidence="8" id="KW-1185">Reference proteome</keyword>
<evidence type="ECO:0000256" key="3">
    <source>
        <dbReference type="ARBA" id="ARBA00023098"/>
    </source>
</evidence>
<reference evidence="7" key="1">
    <citation type="submission" date="2019-10" db="EMBL/GenBank/DDBJ databases">
        <authorList>
            <person name="Zhang R."/>
            <person name="Pan Y."/>
            <person name="Wang J."/>
            <person name="Ma R."/>
            <person name="Yu S."/>
        </authorList>
    </citation>
    <scope>NUCLEOTIDE SEQUENCE</scope>
    <source>
        <strain evidence="7">LA-IB0</strain>
        <tissue evidence="7">Leaf</tissue>
    </source>
</reference>
<dbReference type="PANTHER" id="PTHR11011">
    <property type="entry name" value="MALE STERILITY PROTEIN 2-RELATED"/>
    <property type="match status" value="1"/>
</dbReference>
<proteinExistence type="inferred from homology"/>
<keyword evidence="2 4" id="KW-0444">Lipid biosynthesis</keyword>
<comment type="function">
    <text evidence="4">Catalyzes the reduction of fatty acyl-CoA to fatty alcohols.</text>
</comment>
<keyword evidence="4" id="KW-0560">Oxidoreductase</keyword>
<dbReference type="Pfam" id="PF03015">
    <property type="entry name" value="Sterile"/>
    <property type="match status" value="1"/>
</dbReference>
<feature type="domain" description="Fatty acyl-CoA reductase C-terminal" evidence="5">
    <location>
        <begin position="417"/>
        <end position="487"/>
    </location>
</feature>
<dbReference type="EMBL" id="WHWC01000016">
    <property type="protein sequence ID" value="KAG8367975.1"/>
    <property type="molecule type" value="Genomic_DNA"/>
</dbReference>
<dbReference type="EC" id="1.2.1.84" evidence="4"/>
<dbReference type="InterPro" id="IPR033640">
    <property type="entry name" value="FAR_C"/>
</dbReference>
<evidence type="ECO:0000256" key="1">
    <source>
        <dbReference type="ARBA" id="ARBA00005928"/>
    </source>
</evidence>
<dbReference type="GO" id="GO:0102965">
    <property type="term" value="F:alcohol-forming long-chain fatty acyl-CoA reductase activity"/>
    <property type="evidence" value="ECO:0007669"/>
    <property type="project" value="UniProtKB-EC"/>
</dbReference>
<dbReference type="Gene3D" id="3.40.50.720">
    <property type="entry name" value="NAD(P)-binding Rossmann-like Domain"/>
    <property type="match status" value="2"/>
</dbReference>
<protein>
    <recommendedName>
        <fullName evidence="4">Fatty acyl-CoA reductase</fullName>
        <ecNumber evidence="4">1.2.1.84</ecNumber>
    </recommendedName>
</protein>
<evidence type="ECO:0000313" key="8">
    <source>
        <dbReference type="Proteomes" id="UP000826271"/>
    </source>
</evidence>
<accession>A0AAV6WLT9</accession>
<dbReference type="InterPro" id="IPR026055">
    <property type="entry name" value="FAR"/>
</dbReference>
<comment type="catalytic activity">
    <reaction evidence="4">
        <text>a long-chain fatty acyl-CoA + 2 NADPH + 2 H(+) = a long-chain primary fatty alcohol + 2 NADP(+) + CoA</text>
        <dbReference type="Rhea" id="RHEA:52716"/>
        <dbReference type="ChEBI" id="CHEBI:15378"/>
        <dbReference type="ChEBI" id="CHEBI:57287"/>
        <dbReference type="ChEBI" id="CHEBI:57783"/>
        <dbReference type="ChEBI" id="CHEBI:58349"/>
        <dbReference type="ChEBI" id="CHEBI:77396"/>
        <dbReference type="ChEBI" id="CHEBI:83139"/>
        <dbReference type="EC" id="1.2.1.84"/>
    </reaction>
</comment>
<dbReference type="GO" id="GO:0080019">
    <property type="term" value="F:alcohol-forming very long-chain fatty acyl-CoA reductase activity"/>
    <property type="evidence" value="ECO:0007669"/>
    <property type="project" value="InterPro"/>
</dbReference>
<organism evidence="7 8">
    <name type="scientific">Buddleja alternifolia</name>
    <dbReference type="NCBI Taxonomy" id="168488"/>
    <lineage>
        <taxon>Eukaryota</taxon>
        <taxon>Viridiplantae</taxon>
        <taxon>Streptophyta</taxon>
        <taxon>Embryophyta</taxon>
        <taxon>Tracheophyta</taxon>
        <taxon>Spermatophyta</taxon>
        <taxon>Magnoliopsida</taxon>
        <taxon>eudicotyledons</taxon>
        <taxon>Gunneridae</taxon>
        <taxon>Pentapetalae</taxon>
        <taxon>asterids</taxon>
        <taxon>lamiids</taxon>
        <taxon>Lamiales</taxon>
        <taxon>Scrophulariaceae</taxon>
        <taxon>Buddlejeae</taxon>
        <taxon>Buddleja</taxon>
    </lineage>
</organism>
<dbReference type="GO" id="GO:0010345">
    <property type="term" value="P:suberin biosynthetic process"/>
    <property type="evidence" value="ECO:0007669"/>
    <property type="project" value="TreeGrafter"/>
</dbReference>
<dbReference type="Proteomes" id="UP000826271">
    <property type="component" value="Unassembled WGS sequence"/>
</dbReference>
<dbReference type="InterPro" id="IPR036291">
    <property type="entry name" value="NAD(P)-bd_dom_sf"/>
</dbReference>
<dbReference type="GO" id="GO:0035336">
    <property type="term" value="P:long-chain fatty-acyl-CoA metabolic process"/>
    <property type="evidence" value="ECO:0007669"/>
    <property type="project" value="TreeGrafter"/>
</dbReference>
<comment type="similarity">
    <text evidence="1 4">Belongs to the fatty acyl-CoA reductase family.</text>
</comment>
<keyword evidence="3 4" id="KW-0443">Lipid metabolism</keyword>
<sequence length="493" mass="54871">MEAFSLSSSISIVKNSNYKHEGLFSKPKKNVVYCQSGNHAIKSSGISSVFTETSPLISPDHGPSLIEAGSLVLSPNGKDHLVSPGGQPTSLNVDMHDEELFKRLKQIHGKSYHTFMLSKLIPVVGNVCEPNLGLDEDAADFMTEEVDVIINSAANTTFDERQGRVMEKPFSIGESIAGEIVFYGNHKVSLPNLSVEDEIKLVLESKHALEDNTVLQKMKELGMQRANKFGWQDTYVFTKAMGEMMIDNLRGDIPVVVIRPSVIESTYKEPFPGWMEGNRMMDPIILHYGKGQLTGFLVDPNGVLDVVPADMVVNATLAAMAKHGTAGKPEYNIYQVASSVVNPLVFKDLAKLLYEHFNSSPFIDSSGSPVRVPKMKLFNSMEDFSSHLWKHAINRTGLGALSNLNGRLSQKLEIICRKSVEQAKYLANIYEPYTFYGGRFDNSNTKRLMGIMSKEERQQFGFDVENIDWKDYISNVHIPGLRRHVMKGRGLSS</sequence>
<keyword evidence="4" id="KW-0521">NADP</keyword>
<dbReference type="AlphaFoldDB" id="A0AAV6WLT9"/>
<evidence type="ECO:0000259" key="5">
    <source>
        <dbReference type="Pfam" id="PF03015"/>
    </source>
</evidence>
<gene>
    <name evidence="7" type="ORF">BUALT_Bualt16G0128500</name>
</gene>
<dbReference type="InterPro" id="IPR013120">
    <property type="entry name" value="FAR_NAD-bd"/>
</dbReference>
<name>A0AAV6WLT9_9LAMI</name>
<evidence type="ECO:0000256" key="2">
    <source>
        <dbReference type="ARBA" id="ARBA00022516"/>
    </source>
</evidence>
<evidence type="ECO:0000256" key="4">
    <source>
        <dbReference type="RuleBase" id="RU363097"/>
    </source>
</evidence>
<evidence type="ECO:0000313" key="7">
    <source>
        <dbReference type="EMBL" id="KAG8367975.1"/>
    </source>
</evidence>
<feature type="domain" description="Thioester reductase (TE)" evidence="6">
    <location>
        <begin position="96"/>
        <end position="316"/>
    </location>
</feature>
<evidence type="ECO:0000259" key="6">
    <source>
        <dbReference type="Pfam" id="PF07993"/>
    </source>
</evidence>
<dbReference type="SUPFAM" id="SSF51735">
    <property type="entry name" value="NAD(P)-binding Rossmann-fold domains"/>
    <property type="match status" value="1"/>
</dbReference>